<dbReference type="RefSeq" id="WP_262492382.1">
    <property type="nucleotide sequence ID" value="NZ_FNDQ01000007.1"/>
</dbReference>
<dbReference type="Proteomes" id="UP000243588">
    <property type="component" value="Unassembled WGS sequence"/>
</dbReference>
<accession>A0A1G8DKW6</accession>
<dbReference type="STRING" id="702745.SAMN05421818_10766"/>
<reference evidence="2" key="1">
    <citation type="submission" date="2016-10" db="EMBL/GenBank/DDBJ databases">
        <authorList>
            <person name="Varghese N."/>
            <person name="Submissions S."/>
        </authorList>
    </citation>
    <scope>NUCLEOTIDE SEQUENCE [LARGE SCALE GENOMIC DNA]</scope>
    <source>
        <strain evidence="2">DSM 23313</strain>
    </source>
</reference>
<protein>
    <submittedName>
        <fullName evidence="1">Uncharacterized protein</fullName>
    </submittedName>
</protein>
<sequence length="40" mass="4955">MIIIEYLRVQTFYPIERKEELDRLKGMKLEIVNDNYGFYL</sequence>
<name>A0A1G8DKW6_9FLAO</name>
<keyword evidence="2" id="KW-1185">Reference proteome</keyword>
<proteinExistence type="predicted"/>
<organism evidence="1 2">
    <name type="scientific">Myroides phaeus</name>
    <dbReference type="NCBI Taxonomy" id="702745"/>
    <lineage>
        <taxon>Bacteria</taxon>
        <taxon>Pseudomonadati</taxon>
        <taxon>Bacteroidota</taxon>
        <taxon>Flavobacteriia</taxon>
        <taxon>Flavobacteriales</taxon>
        <taxon>Flavobacteriaceae</taxon>
        <taxon>Myroides</taxon>
    </lineage>
</organism>
<dbReference type="EMBL" id="FNDQ01000007">
    <property type="protein sequence ID" value="SDH58099.1"/>
    <property type="molecule type" value="Genomic_DNA"/>
</dbReference>
<gene>
    <name evidence="1" type="ORF">SAMN05421818_10766</name>
</gene>
<dbReference type="AlphaFoldDB" id="A0A1G8DKW6"/>
<evidence type="ECO:0000313" key="2">
    <source>
        <dbReference type="Proteomes" id="UP000243588"/>
    </source>
</evidence>
<evidence type="ECO:0000313" key="1">
    <source>
        <dbReference type="EMBL" id="SDH58099.1"/>
    </source>
</evidence>